<dbReference type="SUPFAM" id="SSF53822">
    <property type="entry name" value="Periplasmic binding protein-like I"/>
    <property type="match status" value="1"/>
</dbReference>
<sequence length="339" mass="36542">MPSNGVRRVSMMDIARHAGVSQKTVSRVVNDEPNVSQTAREAVRQAIAELGFRPNAAARALVTRRSRRIGMVTVTTTAFGPASILEGVERAARSAGYALSIARTVGEDLDDYHAAIERLVDEGVEAIVLSEPFDLGHPELPIPDGLPLLSFDAPDARYRRDELVVGADEVMGARSATEHLLALGHPRVHHIAGPPTWAATGRRIRGWRAALDDAGVDAPSIASGDWSPAAGYEAMRELLRRETVTAVFVANDSMAIGAMRAVQDAGLSVPRDVSIAGFDDTPEAAYLAVPLTTVRQDFAEVTRLAMHRLFRTIDGHPPTERHRHIPTQLVVRESTAAPA</sequence>
<comment type="caution">
    <text evidence="5">The sequence shown here is derived from an EMBL/GenBank/DDBJ whole genome shotgun (WGS) entry which is preliminary data.</text>
</comment>
<dbReference type="Gene3D" id="3.40.50.2300">
    <property type="match status" value="2"/>
</dbReference>
<evidence type="ECO:0000256" key="2">
    <source>
        <dbReference type="ARBA" id="ARBA00023125"/>
    </source>
</evidence>
<dbReference type="PANTHER" id="PTHR30146">
    <property type="entry name" value="LACI-RELATED TRANSCRIPTIONAL REPRESSOR"/>
    <property type="match status" value="1"/>
</dbReference>
<keyword evidence="2 5" id="KW-0238">DNA-binding</keyword>
<reference evidence="6" key="1">
    <citation type="journal article" date="2019" name="Int. J. Syst. Evol. Microbiol.">
        <title>The Global Catalogue of Microorganisms (GCM) 10K type strain sequencing project: providing services to taxonomists for standard genome sequencing and annotation.</title>
        <authorList>
            <consortium name="The Broad Institute Genomics Platform"/>
            <consortium name="The Broad Institute Genome Sequencing Center for Infectious Disease"/>
            <person name="Wu L."/>
            <person name="Ma J."/>
        </authorList>
    </citation>
    <scope>NUCLEOTIDE SEQUENCE [LARGE SCALE GENOMIC DNA]</scope>
    <source>
        <strain evidence="6">JCM 17593</strain>
    </source>
</reference>
<evidence type="ECO:0000256" key="3">
    <source>
        <dbReference type="ARBA" id="ARBA00023163"/>
    </source>
</evidence>
<proteinExistence type="predicted"/>
<dbReference type="Gene3D" id="1.10.260.40">
    <property type="entry name" value="lambda repressor-like DNA-binding domains"/>
    <property type="match status" value="1"/>
</dbReference>
<dbReference type="Pfam" id="PF00356">
    <property type="entry name" value="LacI"/>
    <property type="match status" value="1"/>
</dbReference>
<name>A0ABP8AZV6_9MICO</name>
<dbReference type="InterPro" id="IPR000843">
    <property type="entry name" value="HTH_LacI"/>
</dbReference>
<evidence type="ECO:0000313" key="6">
    <source>
        <dbReference type="Proteomes" id="UP001500213"/>
    </source>
</evidence>
<feature type="domain" description="HTH lacI-type" evidence="4">
    <location>
        <begin position="9"/>
        <end position="63"/>
    </location>
</feature>
<dbReference type="InterPro" id="IPR046335">
    <property type="entry name" value="LacI/GalR-like_sensor"/>
</dbReference>
<evidence type="ECO:0000256" key="1">
    <source>
        <dbReference type="ARBA" id="ARBA00023015"/>
    </source>
</evidence>
<evidence type="ECO:0000259" key="4">
    <source>
        <dbReference type="PROSITE" id="PS50932"/>
    </source>
</evidence>
<dbReference type="PROSITE" id="PS00356">
    <property type="entry name" value="HTH_LACI_1"/>
    <property type="match status" value="1"/>
</dbReference>
<keyword evidence="3" id="KW-0804">Transcription</keyword>
<dbReference type="CDD" id="cd01392">
    <property type="entry name" value="HTH_LacI"/>
    <property type="match status" value="1"/>
</dbReference>
<dbReference type="SUPFAM" id="SSF47413">
    <property type="entry name" value="lambda repressor-like DNA-binding domains"/>
    <property type="match status" value="1"/>
</dbReference>
<gene>
    <name evidence="5" type="ORF">GCM10022288_30130</name>
</gene>
<keyword evidence="6" id="KW-1185">Reference proteome</keyword>
<dbReference type="PANTHER" id="PTHR30146:SF109">
    <property type="entry name" value="HTH-TYPE TRANSCRIPTIONAL REGULATOR GALS"/>
    <property type="match status" value="1"/>
</dbReference>
<dbReference type="Pfam" id="PF13377">
    <property type="entry name" value="Peripla_BP_3"/>
    <property type="match status" value="1"/>
</dbReference>
<dbReference type="PROSITE" id="PS50932">
    <property type="entry name" value="HTH_LACI_2"/>
    <property type="match status" value="1"/>
</dbReference>
<dbReference type="GO" id="GO:0003677">
    <property type="term" value="F:DNA binding"/>
    <property type="evidence" value="ECO:0007669"/>
    <property type="project" value="UniProtKB-KW"/>
</dbReference>
<protein>
    <submittedName>
        <fullName evidence="5">LacI family DNA-binding transcriptional regulator</fullName>
    </submittedName>
</protein>
<dbReference type="CDD" id="cd01574">
    <property type="entry name" value="PBP1_LacI"/>
    <property type="match status" value="1"/>
</dbReference>
<dbReference type="InterPro" id="IPR028082">
    <property type="entry name" value="Peripla_BP_I"/>
</dbReference>
<dbReference type="EMBL" id="BAABBX010000016">
    <property type="protein sequence ID" value="GAA4194528.1"/>
    <property type="molecule type" value="Genomic_DNA"/>
</dbReference>
<accession>A0ABP8AZV6</accession>
<dbReference type="InterPro" id="IPR010982">
    <property type="entry name" value="Lambda_DNA-bd_dom_sf"/>
</dbReference>
<dbReference type="Proteomes" id="UP001500213">
    <property type="component" value="Unassembled WGS sequence"/>
</dbReference>
<dbReference type="RefSeq" id="WP_344778350.1">
    <property type="nucleotide sequence ID" value="NZ_BAABBX010000016.1"/>
</dbReference>
<evidence type="ECO:0000313" key="5">
    <source>
        <dbReference type="EMBL" id="GAA4194528.1"/>
    </source>
</evidence>
<dbReference type="SMART" id="SM00354">
    <property type="entry name" value="HTH_LACI"/>
    <property type="match status" value="1"/>
</dbReference>
<organism evidence="5 6">
    <name type="scientific">Gryllotalpicola kribbensis</name>
    <dbReference type="NCBI Taxonomy" id="993084"/>
    <lineage>
        <taxon>Bacteria</taxon>
        <taxon>Bacillati</taxon>
        <taxon>Actinomycetota</taxon>
        <taxon>Actinomycetes</taxon>
        <taxon>Micrococcales</taxon>
        <taxon>Microbacteriaceae</taxon>
        <taxon>Gryllotalpicola</taxon>
    </lineage>
</organism>
<keyword evidence="1" id="KW-0805">Transcription regulation</keyword>